<dbReference type="EMBL" id="CADEAL010003992">
    <property type="protein sequence ID" value="CAB1448882.1"/>
    <property type="molecule type" value="Genomic_DNA"/>
</dbReference>
<organism evidence="1 2">
    <name type="scientific">Pleuronectes platessa</name>
    <name type="common">European plaice</name>
    <dbReference type="NCBI Taxonomy" id="8262"/>
    <lineage>
        <taxon>Eukaryota</taxon>
        <taxon>Metazoa</taxon>
        <taxon>Chordata</taxon>
        <taxon>Craniata</taxon>
        <taxon>Vertebrata</taxon>
        <taxon>Euteleostomi</taxon>
        <taxon>Actinopterygii</taxon>
        <taxon>Neopterygii</taxon>
        <taxon>Teleostei</taxon>
        <taxon>Neoteleostei</taxon>
        <taxon>Acanthomorphata</taxon>
        <taxon>Carangaria</taxon>
        <taxon>Pleuronectiformes</taxon>
        <taxon>Pleuronectoidei</taxon>
        <taxon>Pleuronectidae</taxon>
        <taxon>Pleuronectes</taxon>
    </lineage>
</organism>
<evidence type="ECO:0000313" key="2">
    <source>
        <dbReference type="Proteomes" id="UP001153269"/>
    </source>
</evidence>
<comment type="caution">
    <text evidence="1">The sequence shown here is derived from an EMBL/GenBank/DDBJ whole genome shotgun (WGS) entry which is preliminary data.</text>
</comment>
<accession>A0A9N7VAB6</accession>
<keyword evidence="2" id="KW-1185">Reference proteome</keyword>
<evidence type="ECO:0000313" key="1">
    <source>
        <dbReference type="EMBL" id="CAB1448882.1"/>
    </source>
</evidence>
<dbReference type="Proteomes" id="UP001153269">
    <property type="component" value="Unassembled WGS sequence"/>
</dbReference>
<name>A0A9N7VAB6_PLEPL</name>
<gene>
    <name evidence="1" type="ORF">PLEPLA_LOCUS36532</name>
</gene>
<proteinExistence type="predicted"/>
<protein>
    <submittedName>
        <fullName evidence="1">Uncharacterized protein</fullName>
    </submittedName>
</protein>
<dbReference type="AlphaFoldDB" id="A0A9N7VAB6"/>
<sequence>MEAVKVFLVLMETEVSAKRSRNQYNASPPSVNTPGLTYWLRPQAGRWENNRRALLVAGGPCWWLVGSTRAEEITEKDWKTTVEGVGGK</sequence>
<reference evidence="1" key="1">
    <citation type="submission" date="2020-03" db="EMBL/GenBank/DDBJ databases">
        <authorList>
            <person name="Weist P."/>
        </authorList>
    </citation>
    <scope>NUCLEOTIDE SEQUENCE</scope>
</reference>